<evidence type="ECO:0000313" key="1">
    <source>
        <dbReference type="EMBL" id="KAJ4717384.1"/>
    </source>
</evidence>
<evidence type="ECO:0000313" key="2">
    <source>
        <dbReference type="Proteomes" id="UP001164539"/>
    </source>
</evidence>
<sequence>MELRTWKNYKTVEEKLHRFEIFADNLKYIDERNKEIRSYWLGLNEFS</sequence>
<name>A0ACC1Y134_MELAZ</name>
<comment type="caution">
    <text evidence="1">The sequence shown here is derived from an EMBL/GenBank/DDBJ whole genome shotgun (WGS) entry which is preliminary data.</text>
</comment>
<organism evidence="1 2">
    <name type="scientific">Melia azedarach</name>
    <name type="common">Chinaberry tree</name>
    <dbReference type="NCBI Taxonomy" id="155640"/>
    <lineage>
        <taxon>Eukaryota</taxon>
        <taxon>Viridiplantae</taxon>
        <taxon>Streptophyta</taxon>
        <taxon>Embryophyta</taxon>
        <taxon>Tracheophyta</taxon>
        <taxon>Spermatophyta</taxon>
        <taxon>Magnoliopsida</taxon>
        <taxon>eudicotyledons</taxon>
        <taxon>Gunneridae</taxon>
        <taxon>Pentapetalae</taxon>
        <taxon>rosids</taxon>
        <taxon>malvids</taxon>
        <taxon>Sapindales</taxon>
        <taxon>Meliaceae</taxon>
        <taxon>Melia</taxon>
    </lineage>
</organism>
<reference evidence="1 2" key="1">
    <citation type="journal article" date="2023" name="Science">
        <title>Complex scaffold remodeling in plant triterpene biosynthesis.</title>
        <authorList>
            <person name="De La Pena R."/>
            <person name="Hodgson H."/>
            <person name="Liu J.C."/>
            <person name="Stephenson M.J."/>
            <person name="Martin A.C."/>
            <person name="Owen C."/>
            <person name="Harkess A."/>
            <person name="Leebens-Mack J."/>
            <person name="Jimenez L.E."/>
            <person name="Osbourn A."/>
            <person name="Sattely E.S."/>
        </authorList>
    </citation>
    <scope>NUCLEOTIDE SEQUENCE [LARGE SCALE GENOMIC DNA]</scope>
    <source>
        <strain evidence="2">cv. JPN11</strain>
        <tissue evidence="1">Leaf</tissue>
    </source>
</reference>
<accession>A0ACC1Y134</accession>
<proteinExistence type="predicted"/>
<feature type="non-terminal residue" evidence="1">
    <location>
        <position position="47"/>
    </location>
</feature>
<keyword evidence="2" id="KW-1185">Reference proteome</keyword>
<gene>
    <name evidence="1" type="ORF">OWV82_012278</name>
</gene>
<dbReference type="Proteomes" id="UP001164539">
    <property type="component" value="Chromosome 6"/>
</dbReference>
<protein>
    <submittedName>
        <fullName evidence="1">Cysteine proteinase</fullName>
    </submittedName>
</protein>
<dbReference type="EMBL" id="CM051399">
    <property type="protein sequence ID" value="KAJ4717384.1"/>
    <property type="molecule type" value="Genomic_DNA"/>
</dbReference>